<evidence type="ECO:0000313" key="2">
    <source>
        <dbReference type="Proteomes" id="UP000544742"/>
    </source>
</evidence>
<accession>A0A7K4AKB6</accession>
<proteinExistence type="predicted"/>
<organism evidence="1 2">
    <name type="scientific">Methanothrix soehngenii</name>
    <name type="common">Methanosaeta concilii</name>
    <dbReference type="NCBI Taxonomy" id="2223"/>
    <lineage>
        <taxon>Archaea</taxon>
        <taxon>Methanobacteriati</taxon>
        <taxon>Methanobacteriota</taxon>
        <taxon>Stenosarchaea group</taxon>
        <taxon>Methanomicrobia</taxon>
        <taxon>Methanotrichales</taxon>
        <taxon>Methanotrichaceae</taxon>
        <taxon>Methanothrix</taxon>
    </lineage>
</organism>
<comment type="caution">
    <text evidence="1">The sequence shown here is derived from an EMBL/GenBank/DDBJ whole genome shotgun (WGS) entry which is preliminary data.</text>
</comment>
<dbReference type="RefSeq" id="WP_273271615.1">
    <property type="nucleotide sequence ID" value="NZ_DAONXH010000067.1"/>
</dbReference>
<reference evidence="1 2" key="1">
    <citation type="journal article" date="2020" name="Biotechnol. Biofuels">
        <title>New insights from the biogas microbiome by comprehensive genome-resolved metagenomics of nearly 1600 species originating from multiple anaerobic digesters.</title>
        <authorList>
            <person name="Campanaro S."/>
            <person name="Treu L."/>
            <person name="Rodriguez-R L.M."/>
            <person name="Kovalovszki A."/>
            <person name="Ziels R.M."/>
            <person name="Maus I."/>
            <person name="Zhu X."/>
            <person name="Kougias P.G."/>
            <person name="Basile A."/>
            <person name="Luo G."/>
            <person name="Schluter A."/>
            <person name="Konstantinidis K.T."/>
            <person name="Angelidaki I."/>
        </authorList>
    </citation>
    <scope>NUCLEOTIDE SEQUENCE [LARGE SCALE GENOMIC DNA]</scope>
    <source>
        <strain evidence="1">AS27yjCOA_157</strain>
    </source>
</reference>
<name>A0A7K4AKB6_METSH</name>
<evidence type="ECO:0000313" key="1">
    <source>
        <dbReference type="EMBL" id="NLJ23427.1"/>
    </source>
</evidence>
<dbReference type="EMBL" id="JAAYUN010000177">
    <property type="protein sequence ID" value="NLJ23427.1"/>
    <property type="molecule type" value="Genomic_DNA"/>
</dbReference>
<sequence length="199" mass="22234">MKNIPAVAAILITSLLFFLAVTCSSQNAPEFQSVSGEFARDWIESFKAENPQPVQKSNVSTGENNSSNLWNWGGVPRGSRIEDGKLIADPNYIQGKQNLSEWLDDAYTDPDTGLPLLEYLDPFTGKKTYTYLNPDTQHPIFTYYSYQDDKTGRTAYSYIDPLTGKAVNSDEPPMDILYDLISGLADRTITSQSEPWISL</sequence>
<protein>
    <submittedName>
        <fullName evidence="1">Uncharacterized protein</fullName>
    </submittedName>
</protein>
<dbReference type="Proteomes" id="UP000544742">
    <property type="component" value="Unassembled WGS sequence"/>
</dbReference>
<dbReference type="AlphaFoldDB" id="A0A7K4AKB6"/>
<gene>
    <name evidence="1" type="ORF">GX426_10025</name>
</gene>